<feature type="transmembrane region" description="Helical" evidence="2">
    <location>
        <begin position="6"/>
        <end position="31"/>
    </location>
</feature>
<name>A0A2N9L2D3_9BACT</name>
<dbReference type="AlphaFoldDB" id="A0A2N9L2D3"/>
<accession>A0A2N9L2D3</accession>
<evidence type="ECO:0000313" key="4">
    <source>
        <dbReference type="Proteomes" id="UP000239735"/>
    </source>
</evidence>
<reference evidence="4" key="1">
    <citation type="submission" date="2018-02" db="EMBL/GenBank/DDBJ databases">
        <authorList>
            <person name="Hausmann B."/>
        </authorList>
    </citation>
    <scope>NUCLEOTIDE SEQUENCE [LARGE SCALE GENOMIC DNA]</scope>
    <source>
        <strain evidence="4">Peat soil MAG SbA5</strain>
    </source>
</reference>
<feature type="region of interest" description="Disordered" evidence="1">
    <location>
        <begin position="39"/>
        <end position="59"/>
    </location>
</feature>
<keyword evidence="2" id="KW-1133">Transmembrane helix</keyword>
<evidence type="ECO:0000313" key="3">
    <source>
        <dbReference type="EMBL" id="SPE17486.1"/>
    </source>
</evidence>
<proteinExistence type="predicted"/>
<dbReference type="Proteomes" id="UP000239735">
    <property type="component" value="Unassembled WGS sequence"/>
</dbReference>
<dbReference type="EMBL" id="OKRB01000002">
    <property type="protein sequence ID" value="SPE17486.1"/>
    <property type="molecule type" value="Genomic_DNA"/>
</dbReference>
<sequence length="59" mass="6685">MNDVQMLLFLLTIMGASAVVIIAGTVLTFFLRTRSERPNRLPTGSRPYSHPFGPMLHRR</sequence>
<keyword evidence="2" id="KW-0812">Transmembrane</keyword>
<keyword evidence="2" id="KW-0472">Membrane</keyword>
<evidence type="ECO:0000256" key="2">
    <source>
        <dbReference type="SAM" id="Phobius"/>
    </source>
</evidence>
<protein>
    <submittedName>
        <fullName evidence="3">Uncharacterized protein</fullName>
    </submittedName>
</protein>
<gene>
    <name evidence="3" type="ORF">SBA5_100084</name>
</gene>
<organism evidence="3 4">
    <name type="scientific">Candidatus Sulfuritelmatomonas gaucii</name>
    <dbReference type="NCBI Taxonomy" id="2043161"/>
    <lineage>
        <taxon>Bacteria</taxon>
        <taxon>Pseudomonadati</taxon>
        <taxon>Acidobacteriota</taxon>
        <taxon>Terriglobia</taxon>
        <taxon>Terriglobales</taxon>
        <taxon>Acidobacteriaceae</taxon>
        <taxon>Candidatus Sulfuritelmatomonas</taxon>
    </lineage>
</organism>
<evidence type="ECO:0000256" key="1">
    <source>
        <dbReference type="SAM" id="MobiDB-lite"/>
    </source>
</evidence>